<feature type="transmembrane region" description="Helical" evidence="3">
    <location>
        <begin position="286"/>
        <end position="311"/>
    </location>
</feature>
<dbReference type="PANTHER" id="PTHR46766">
    <property type="entry name" value="GLUTAMINE-RICH PROTEIN 2"/>
    <property type="match status" value="1"/>
</dbReference>
<dbReference type="FunFam" id="1.20.1260.20:FF:000001">
    <property type="entry name" value="PPE family protein PPE41"/>
    <property type="match status" value="1"/>
</dbReference>
<keyword evidence="7" id="KW-1185">Reference proteome</keyword>
<evidence type="ECO:0000313" key="7">
    <source>
        <dbReference type="Proteomes" id="UP000193866"/>
    </source>
</evidence>
<dbReference type="Gene3D" id="1.20.1260.20">
    <property type="entry name" value="PPE superfamily"/>
    <property type="match status" value="1"/>
</dbReference>
<dbReference type="SUPFAM" id="SSF140459">
    <property type="entry name" value="PE/PPE dimer-like"/>
    <property type="match status" value="1"/>
</dbReference>
<dbReference type="OrthoDB" id="4753487at2"/>
<protein>
    <recommendedName>
        <fullName evidence="8">PPE family protein</fullName>
    </recommendedName>
</protein>
<keyword evidence="3" id="KW-0812">Transmembrane</keyword>
<evidence type="ECO:0000259" key="5">
    <source>
        <dbReference type="Pfam" id="PF18878"/>
    </source>
</evidence>
<dbReference type="InterPro" id="IPR000030">
    <property type="entry name" value="PPE_dom"/>
</dbReference>
<reference evidence="6 7" key="1">
    <citation type="submission" date="2016-01" db="EMBL/GenBank/DDBJ databases">
        <title>The new phylogeny of the genus Mycobacterium.</title>
        <authorList>
            <person name="Tarcisio F."/>
            <person name="Conor M."/>
            <person name="Antonella G."/>
            <person name="Elisabetta G."/>
            <person name="Giulia F.S."/>
            <person name="Sara T."/>
            <person name="Anna F."/>
            <person name="Clotilde B."/>
            <person name="Roberto B."/>
            <person name="Veronica D.S."/>
            <person name="Fabio R."/>
            <person name="Monica P."/>
            <person name="Olivier J."/>
            <person name="Enrico T."/>
            <person name="Nicola S."/>
        </authorList>
    </citation>
    <scope>NUCLEOTIDE SEQUENCE [LARGE SCALE GENOMIC DNA]</scope>
    <source>
        <strain evidence="6 7">DSM 45394</strain>
    </source>
</reference>
<dbReference type="AlphaFoldDB" id="A0A1X1YSQ8"/>
<evidence type="ECO:0000259" key="4">
    <source>
        <dbReference type="Pfam" id="PF00823"/>
    </source>
</evidence>
<dbReference type="Proteomes" id="UP000193866">
    <property type="component" value="Unassembled WGS sequence"/>
</dbReference>
<dbReference type="RefSeq" id="WP_085262903.1">
    <property type="nucleotide sequence ID" value="NZ_JACKVG010000007.1"/>
</dbReference>
<keyword evidence="3" id="KW-0472">Membrane</keyword>
<dbReference type="InterPro" id="IPR043641">
    <property type="entry name" value="PPE-PPW_C"/>
</dbReference>
<proteinExistence type="inferred from homology"/>
<feature type="domain" description="PPE-PPW subfamily C-terminal" evidence="5">
    <location>
        <begin position="465"/>
        <end position="510"/>
    </location>
</feature>
<gene>
    <name evidence="6" type="ORF">AWC16_02170</name>
</gene>
<dbReference type="Pfam" id="PF00823">
    <property type="entry name" value="PPE"/>
    <property type="match status" value="1"/>
</dbReference>
<comment type="caution">
    <text evidence="6">The sequence shown here is derived from an EMBL/GenBank/DDBJ whole genome shotgun (WGS) entry which is preliminary data.</text>
</comment>
<dbReference type="PANTHER" id="PTHR46766:SF1">
    <property type="entry name" value="GLUTAMINE-RICH PROTEIN 2"/>
    <property type="match status" value="1"/>
</dbReference>
<dbReference type="GO" id="GO:0052572">
    <property type="term" value="P:response to host immune response"/>
    <property type="evidence" value="ECO:0007669"/>
    <property type="project" value="TreeGrafter"/>
</dbReference>
<feature type="domain" description="PPE" evidence="4">
    <location>
        <begin position="6"/>
        <end position="169"/>
    </location>
</feature>
<feature type="region of interest" description="Disordered" evidence="2">
    <location>
        <begin position="391"/>
        <end position="515"/>
    </location>
</feature>
<feature type="compositionally biased region" description="Low complexity" evidence="2">
    <location>
        <begin position="461"/>
        <end position="480"/>
    </location>
</feature>
<dbReference type="EMBL" id="LQPG01000006">
    <property type="protein sequence ID" value="ORW14137.1"/>
    <property type="molecule type" value="Genomic_DNA"/>
</dbReference>
<dbReference type="Pfam" id="PF18878">
    <property type="entry name" value="PPE-PPW"/>
    <property type="match status" value="1"/>
</dbReference>
<evidence type="ECO:0000256" key="1">
    <source>
        <dbReference type="ARBA" id="ARBA00010652"/>
    </source>
</evidence>
<evidence type="ECO:0000313" key="6">
    <source>
        <dbReference type="EMBL" id="ORW14137.1"/>
    </source>
</evidence>
<name>A0A1X1YSQ8_9MYCO</name>
<dbReference type="STRING" id="1108812.AWC16_02170"/>
<organism evidence="6 7">
    <name type="scientific">Mycolicibacter longobardus</name>
    <dbReference type="NCBI Taxonomy" id="1108812"/>
    <lineage>
        <taxon>Bacteria</taxon>
        <taxon>Bacillati</taxon>
        <taxon>Actinomycetota</taxon>
        <taxon>Actinomycetes</taxon>
        <taxon>Mycobacteriales</taxon>
        <taxon>Mycobacteriaceae</taxon>
        <taxon>Mycolicibacter</taxon>
    </lineage>
</organism>
<sequence>MTAPVWLASPPEVHSALLSAGPGPGPLLEAASAWSVMSAEYAEVAAELDAVLAGVQAGAWQGPSAQQYAAAHAPYLSWLIDSAAKSAGAATLHQTAAAAYTSALAGMPTLAELAANHAVHATLVATNFFGINTIPIALNEADYVRMWIQAAEMMTVYQGVAGAALASVPMAAHAPPVVAHDGHGGHGGDGGEAPANPSWEQQIADWLREFNMGLVDPIARWLWSLLGVDGYPIEAFPFASAVTQMLMQVPGMTPILAGALGWTTFHTLTLLWPLGQIALQMAIPIVMAAVPALAAAAGLGALGAIGAVGAANPVIDPAPVLPVAGGVAPPVTAGAVVPAGAEVCACADPISSAGQPAPGTVGGGMPAGGAAGGGPGVGFGPTSCLYLVSSASSPAKRSSGSRRSRSAEEDASESQGAPGEAEAQALAAKRRRRQRAQQRGFGDEYMDMNVEVTPDWDQPPGAASASDSGAGALGFTGTATDVRRRATGITVLSGDGLDTEPRIPMLPGSWGEDAS</sequence>
<dbReference type="InterPro" id="IPR038332">
    <property type="entry name" value="PPE_sf"/>
</dbReference>
<evidence type="ECO:0000256" key="2">
    <source>
        <dbReference type="SAM" id="MobiDB-lite"/>
    </source>
</evidence>
<comment type="similarity">
    <text evidence="1">Belongs to the mycobacterial PPE family.</text>
</comment>
<evidence type="ECO:0000256" key="3">
    <source>
        <dbReference type="SAM" id="Phobius"/>
    </source>
</evidence>
<evidence type="ECO:0008006" key="8">
    <source>
        <dbReference type="Google" id="ProtNLM"/>
    </source>
</evidence>
<accession>A0A1X1YSQ8</accession>
<feature type="transmembrane region" description="Helical" evidence="3">
    <location>
        <begin position="255"/>
        <end position="274"/>
    </location>
</feature>
<keyword evidence="3" id="KW-1133">Transmembrane helix</keyword>